<protein>
    <recommendedName>
        <fullName evidence="4">Spore coat protein U domain-containing protein</fullName>
    </recommendedName>
</protein>
<evidence type="ECO:0000256" key="1">
    <source>
        <dbReference type="SAM" id="SignalP"/>
    </source>
</evidence>
<dbReference type="AlphaFoldDB" id="D3B7B9"/>
<dbReference type="Proteomes" id="UP000001396">
    <property type="component" value="Unassembled WGS sequence"/>
</dbReference>
<proteinExistence type="predicted"/>
<feature type="signal peptide" evidence="1">
    <location>
        <begin position="1"/>
        <end position="20"/>
    </location>
</feature>
<accession>D3B7B9</accession>
<dbReference type="EMBL" id="ADBJ01000018">
    <property type="protein sequence ID" value="EFA82662.1"/>
    <property type="molecule type" value="Genomic_DNA"/>
</dbReference>
<evidence type="ECO:0000313" key="3">
    <source>
        <dbReference type="Proteomes" id="UP000001396"/>
    </source>
</evidence>
<reference evidence="2 3" key="1">
    <citation type="journal article" date="2011" name="Genome Res.">
        <title>Phylogeny-wide analysis of social amoeba genomes highlights ancient origins for complex intercellular communication.</title>
        <authorList>
            <person name="Heidel A.J."/>
            <person name="Lawal H.M."/>
            <person name="Felder M."/>
            <person name="Schilde C."/>
            <person name="Helps N.R."/>
            <person name="Tunggal B."/>
            <person name="Rivero F."/>
            <person name="John U."/>
            <person name="Schleicher M."/>
            <person name="Eichinger L."/>
            <person name="Platzer M."/>
            <person name="Noegel A.A."/>
            <person name="Schaap P."/>
            <person name="Gloeckner G."/>
        </authorList>
    </citation>
    <scope>NUCLEOTIDE SEQUENCE [LARGE SCALE GENOMIC DNA]</scope>
    <source>
        <strain evidence="3">ATCC 26659 / Pp 5 / PN500</strain>
    </source>
</reference>
<dbReference type="InParanoid" id="D3B7B9"/>
<organism evidence="2 3">
    <name type="scientific">Heterostelium pallidum (strain ATCC 26659 / Pp 5 / PN500)</name>
    <name type="common">Cellular slime mold</name>
    <name type="synonym">Polysphondylium pallidum</name>
    <dbReference type="NCBI Taxonomy" id="670386"/>
    <lineage>
        <taxon>Eukaryota</taxon>
        <taxon>Amoebozoa</taxon>
        <taxon>Evosea</taxon>
        <taxon>Eumycetozoa</taxon>
        <taxon>Dictyostelia</taxon>
        <taxon>Acytosteliales</taxon>
        <taxon>Acytosteliaceae</taxon>
        <taxon>Heterostelium</taxon>
    </lineage>
</organism>
<evidence type="ECO:0008006" key="4">
    <source>
        <dbReference type="Google" id="ProtNLM"/>
    </source>
</evidence>
<gene>
    <name evidence="2" type="ORF">PPL_04356</name>
</gene>
<feature type="chain" id="PRO_5003042252" description="Spore coat protein U domain-containing protein" evidence="1">
    <location>
        <begin position="21"/>
        <end position="188"/>
    </location>
</feature>
<keyword evidence="1" id="KW-0732">Signal</keyword>
<dbReference type="RefSeq" id="XP_020434779.1">
    <property type="nucleotide sequence ID" value="XM_020575259.1"/>
</dbReference>
<evidence type="ECO:0000313" key="2">
    <source>
        <dbReference type="EMBL" id="EFA82662.1"/>
    </source>
</evidence>
<keyword evidence="3" id="KW-1185">Reference proteome</keyword>
<sequence>MNKLTQALLCSLLFVAIVSATDCGYYCTSCCDVLTNRLIDLENRVTVLENSKVKTISIASPIQNNIISSTTWTLLPGTTTNVEITRPSNLIANIHTVSHSDNLGTGAQAVDITGFLNGYLMSLGNPGTVAPTGLGIDHTLQWSTTPALNQQYLSPGNYTFDIRSRLRGSTANPGEVNNPGAVLFIVPL</sequence>
<name>D3B7B9_HETP5</name>
<comment type="caution">
    <text evidence="2">The sequence shown here is derived from an EMBL/GenBank/DDBJ whole genome shotgun (WGS) entry which is preliminary data.</text>
</comment>
<dbReference type="GeneID" id="31359843"/>